<accession>A0A8S1HTK7</accession>
<keyword evidence="8" id="KW-1185">Reference proteome</keyword>
<reference evidence="7" key="1">
    <citation type="submission" date="2020-10" db="EMBL/GenBank/DDBJ databases">
        <authorList>
            <person name="Kikuchi T."/>
        </authorList>
    </citation>
    <scope>NUCLEOTIDE SEQUENCE</scope>
    <source>
        <strain evidence="7">NKZ352</strain>
    </source>
</reference>
<evidence type="ECO:0000313" key="7">
    <source>
        <dbReference type="EMBL" id="CAD6199430.1"/>
    </source>
</evidence>
<evidence type="ECO:0000256" key="3">
    <source>
        <dbReference type="ARBA" id="ARBA00022692"/>
    </source>
</evidence>
<dbReference type="GO" id="GO:0016020">
    <property type="term" value="C:membrane"/>
    <property type="evidence" value="ECO:0007669"/>
    <property type="project" value="UniProtKB-SubCell"/>
</dbReference>
<evidence type="ECO:0000256" key="5">
    <source>
        <dbReference type="ARBA" id="ARBA00023136"/>
    </source>
</evidence>
<feature type="transmembrane region" description="Helical" evidence="6">
    <location>
        <begin position="232"/>
        <end position="249"/>
    </location>
</feature>
<name>A0A8S1HTK7_9PELO</name>
<evidence type="ECO:0000256" key="1">
    <source>
        <dbReference type="ARBA" id="ARBA00004141"/>
    </source>
</evidence>
<feature type="transmembrane region" description="Helical" evidence="6">
    <location>
        <begin position="105"/>
        <end position="125"/>
    </location>
</feature>
<evidence type="ECO:0000256" key="4">
    <source>
        <dbReference type="ARBA" id="ARBA00022989"/>
    </source>
</evidence>
<gene>
    <name evidence="7" type="ORF">CAUJ_LOCUS15333</name>
</gene>
<feature type="transmembrane region" description="Helical" evidence="6">
    <location>
        <begin position="203"/>
        <end position="226"/>
    </location>
</feature>
<comment type="caution">
    <text evidence="7">The sequence shown here is derived from an EMBL/GenBank/DDBJ whole genome shotgun (WGS) entry which is preliminary data.</text>
</comment>
<comment type="similarity">
    <text evidence="2">Belongs to the nematode receptor-like protein sre family.</text>
</comment>
<dbReference type="GO" id="GO:0007606">
    <property type="term" value="P:sensory perception of chemical stimulus"/>
    <property type="evidence" value="ECO:0007669"/>
    <property type="project" value="InterPro"/>
</dbReference>
<evidence type="ECO:0000256" key="6">
    <source>
        <dbReference type="SAM" id="Phobius"/>
    </source>
</evidence>
<dbReference type="Proteomes" id="UP000835052">
    <property type="component" value="Unassembled WGS sequence"/>
</dbReference>
<comment type="subcellular location">
    <subcellularLocation>
        <location evidence="1">Membrane</location>
        <topology evidence="1">Multi-pass membrane protein</topology>
    </subcellularLocation>
</comment>
<keyword evidence="3 6" id="KW-0812">Transmembrane</keyword>
<feature type="transmembrane region" description="Helical" evidence="6">
    <location>
        <begin position="170"/>
        <end position="191"/>
    </location>
</feature>
<dbReference type="InterPro" id="IPR004151">
    <property type="entry name" value="7TM_GPCR_serpentine_rcpt_Sre"/>
</dbReference>
<dbReference type="OrthoDB" id="5854077at2759"/>
<keyword evidence="4 6" id="KW-1133">Transmembrane helix</keyword>
<dbReference type="PANTHER" id="PTHR23128">
    <property type="entry name" value="SERPENTINE RECEPTOR, CLASS E (EPSILON)-RELATED"/>
    <property type="match status" value="1"/>
</dbReference>
<evidence type="ECO:0000313" key="8">
    <source>
        <dbReference type="Proteomes" id="UP000835052"/>
    </source>
</evidence>
<keyword evidence="5 6" id="KW-0472">Membrane</keyword>
<dbReference type="PANTHER" id="PTHR23128:SF132">
    <property type="entry name" value="SERPENTINE RECEPTOR, CLASS E (EPSILON)-RELATED"/>
    <property type="match status" value="1"/>
</dbReference>
<dbReference type="AlphaFoldDB" id="A0A8S1HTK7"/>
<sequence>MARCVAVSNLHPTKNYLRETTCFNSKRGKSLRVGCNGKSVVTVKLRRYLVWNGSMCCGRGAFLSNQHPTEIDFRVGASLSSERGKSLRISSTIVAIRHRGWHWNIVALLILFNVSWYEILISRVITATYQFSWQEQPSNLPEVFETYIISDDETSNYWPLAFAGYLRLRYMLLMCWMLPCLAVERTCATIFIKDYEQRERHYISFFTFLICEIAATICALLMSFMILNVNTLSSAAFCGNFFVFVIPNFRCPNQYLRNASLAQDLRPSDAELYSTISVPKSLLEYCNRTETHYRPAN</sequence>
<organism evidence="7 8">
    <name type="scientific">Caenorhabditis auriculariae</name>
    <dbReference type="NCBI Taxonomy" id="2777116"/>
    <lineage>
        <taxon>Eukaryota</taxon>
        <taxon>Metazoa</taxon>
        <taxon>Ecdysozoa</taxon>
        <taxon>Nematoda</taxon>
        <taxon>Chromadorea</taxon>
        <taxon>Rhabditida</taxon>
        <taxon>Rhabditina</taxon>
        <taxon>Rhabditomorpha</taxon>
        <taxon>Rhabditoidea</taxon>
        <taxon>Rhabditidae</taxon>
        <taxon>Peloderinae</taxon>
        <taxon>Caenorhabditis</taxon>
    </lineage>
</organism>
<evidence type="ECO:0000256" key="2">
    <source>
        <dbReference type="ARBA" id="ARBA00006803"/>
    </source>
</evidence>
<proteinExistence type="inferred from homology"/>
<protein>
    <submittedName>
        <fullName evidence="7">Uncharacterized protein</fullName>
    </submittedName>
</protein>
<dbReference type="EMBL" id="CAJGYM010000175">
    <property type="protein sequence ID" value="CAD6199430.1"/>
    <property type="molecule type" value="Genomic_DNA"/>
</dbReference>
<dbReference type="Pfam" id="PF03125">
    <property type="entry name" value="Sre"/>
    <property type="match status" value="1"/>
</dbReference>